<dbReference type="Proteomes" id="UP000309138">
    <property type="component" value="Unassembled WGS sequence"/>
</dbReference>
<keyword evidence="4 6" id="KW-0067">ATP-binding</keyword>
<feature type="domain" description="tRNA(Ile)-lysidine/2-thiocytidine synthase N-terminal" evidence="7">
    <location>
        <begin position="44"/>
        <end position="216"/>
    </location>
</feature>
<dbReference type="Gene3D" id="3.40.50.620">
    <property type="entry name" value="HUPs"/>
    <property type="match status" value="1"/>
</dbReference>
<protein>
    <recommendedName>
        <fullName evidence="6">tRNA(Ile)-lysidine synthase</fullName>
        <ecNumber evidence="6">6.3.4.19</ecNumber>
    </recommendedName>
    <alternativeName>
        <fullName evidence="6">tRNA(Ile)-2-lysyl-cytidine synthase</fullName>
    </alternativeName>
    <alternativeName>
        <fullName evidence="6">tRNA(Ile)-lysidine synthetase</fullName>
    </alternativeName>
</protein>
<feature type="binding site" evidence="6">
    <location>
        <begin position="48"/>
        <end position="53"/>
    </location>
    <ligand>
        <name>ATP</name>
        <dbReference type="ChEBI" id="CHEBI:30616"/>
    </ligand>
</feature>
<evidence type="ECO:0000313" key="9">
    <source>
        <dbReference type="Proteomes" id="UP000309138"/>
    </source>
</evidence>
<dbReference type="GO" id="GO:0032267">
    <property type="term" value="F:tRNA(Ile)-lysidine synthase activity"/>
    <property type="evidence" value="ECO:0007669"/>
    <property type="project" value="UniProtKB-EC"/>
</dbReference>
<name>A0A4U1L087_9SPHN</name>
<evidence type="ECO:0000256" key="3">
    <source>
        <dbReference type="ARBA" id="ARBA00022741"/>
    </source>
</evidence>
<dbReference type="CDD" id="cd01992">
    <property type="entry name" value="TilS_N"/>
    <property type="match status" value="1"/>
</dbReference>
<dbReference type="AlphaFoldDB" id="A0A4U1L087"/>
<comment type="subcellular location">
    <subcellularLocation>
        <location evidence="6">Cytoplasm</location>
    </subcellularLocation>
</comment>
<keyword evidence="6" id="KW-0963">Cytoplasm</keyword>
<comment type="catalytic activity">
    <reaction evidence="5 6">
        <text>cytidine(34) in tRNA(Ile2) + L-lysine + ATP = lysidine(34) in tRNA(Ile2) + AMP + diphosphate + H(+)</text>
        <dbReference type="Rhea" id="RHEA:43744"/>
        <dbReference type="Rhea" id="RHEA-COMP:10625"/>
        <dbReference type="Rhea" id="RHEA-COMP:10670"/>
        <dbReference type="ChEBI" id="CHEBI:15378"/>
        <dbReference type="ChEBI" id="CHEBI:30616"/>
        <dbReference type="ChEBI" id="CHEBI:32551"/>
        <dbReference type="ChEBI" id="CHEBI:33019"/>
        <dbReference type="ChEBI" id="CHEBI:82748"/>
        <dbReference type="ChEBI" id="CHEBI:83665"/>
        <dbReference type="ChEBI" id="CHEBI:456215"/>
        <dbReference type="EC" id="6.3.4.19"/>
    </reaction>
</comment>
<dbReference type="Pfam" id="PF01171">
    <property type="entry name" value="ATP_bind_3"/>
    <property type="match status" value="1"/>
</dbReference>
<evidence type="ECO:0000259" key="7">
    <source>
        <dbReference type="Pfam" id="PF01171"/>
    </source>
</evidence>
<keyword evidence="9" id="KW-1185">Reference proteome</keyword>
<dbReference type="EC" id="6.3.4.19" evidence="6"/>
<organism evidence="8 9">
    <name type="scientific">Sphingomonas baiyangensis</name>
    <dbReference type="NCBI Taxonomy" id="2572576"/>
    <lineage>
        <taxon>Bacteria</taxon>
        <taxon>Pseudomonadati</taxon>
        <taxon>Pseudomonadota</taxon>
        <taxon>Alphaproteobacteria</taxon>
        <taxon>Sphingomonadales</taxon>
        <taxon>Sphingomonadaceae</taxon>
        <taxon>Sphingomonas</taxon>
    </lineage>
</organism>
<dbReference type="HAMAP" id="MF_01161">
    <property type="entry name" value="tRNA_Ile_lys_synt"/>
    <property type="match status" value="1"/>
</dbReference>
<sequence length="342" mass="36813">MSRGRAPPPNVDELFAPPPEAEGRFRRHLIAALGFSLGHSDVIGLAVSGGPDSMALLTLTAAVLPGRCMAATVDHRLREGSADEAAMVARHCAAIGVPHIILTPDHPIIGSSLQARAREVRYRLLAHWAAAAQLRAVATAHHLDDQAETFLLRAGRGSGISGLAGIRVRQHIDDMLVVRPLLGWRREALAELVRDVPHVHDPSNANERFDRTRVRRVLAPDGPIDVGGVARSAAILAQTDDDLRALIAMLWDERASSPSPGIVDLRIDRLPYQARRNLTQRALATVRAEAGIASPGFGEATSIEPLLARLALGETATQAGVIIKVRARATWRFSPAPPRRAH</sequence>
<evidence type="ECO:0000256" key="2">
    <source>
        <dbReference type="ARBA" id="ARBA00022694"/>
    </source>
</evidence>
<dbReference type="GO" id="GO:0006400">
    <property type="term" value="P:tRNA modification"/>
    <property type="evidence" value="ECO:0007669"/>
    <property type="project" value="UniProtKB-UniRule"/>
</dbReference>
<evidence type="ECO:0000256" key="5">
    <source>
        <dbReference type="ARBA" id="ARBA00048539"/>
    </source>
</evidence>
<dbReference type="OrthoDB" id="9807403at2"/>
<proteinExistence type="inferred from homology"/>
<gene>
    <name evidence="6 8" type="primary">tilS</name>
    <name evidence="8" type="ORF">FBR43_04125</name>
</gene>
<evidence type="ECO:0000256" key="6">
    <source>
        <dbReference type="HAMAP-Rule" id="MF_01161"/>
    </source>
</evidence>
<comment type="domain">
    <text evidence="6">The N-terminal region contains the highly conserved SGGXDS motif, predicted to be a P-loop motif involved in ATP binding.</text>
</comment>
<comment type="caution">
    <text evidence="8">The sequence shown here is derived from an EMBL/GenBank/DDBJ whole genome shotgun (WGS) entry which is preliminary data.</text>
</comment>
<keyword evidence="2 6" id="KW-0819">tRNA processing</keyword>
<evidence type="ECO:0000256" key="4">
    <source>
        <dbReference type="ARBA" id="ARBA00022840"/>
    </source>
</evidence>
<accession>A0A4U1L087</accession>
<dbReference type="InterPro" id="IPR012094">
    <property type="entry name" value="tRNA_Ile_lys_synt"/>
</dbReference>
<reference evidence="8 9" key="1">
    <citation type="submission" date="2019-04" db="EMBL/GenBank/DDBJ databases">
        <authorList>
            <person name="Yang Y."/>
            <person name="Wei D."/>
        </authorList>
    </citation>
    <scope>NUCLEOTIDE SEQUENCE [LARGE SCALE GENOMIC DNA]</scope>
    <source>
        <strain evidence="8 9">L-1-4w-11</strain>
    </source>
</reference>
<dbReference type="GO" id="GO:0005737">
    <property type="term" value="C:cytoplasm"/>
    <property type="evidence" value="ECO:0007669"/>
    <property type="project" value="UniProtKB-SubCell"/>
</dbReference>
<comment type="function">
    <text evidence="6">Ligates lysine onto the cytidine present at position 34 of the AUA codon-specific tRNA(Ile) that contains the anticodon CAU, in an ATP-dependent manner. Cytidine is converted to lysidine, thus changing the amino acid specificity of the tRNA from methionine to isoleucine.</text>
</comment>
<dbReference type="PANTHER" id="PTHR43033">
    <property type="entry name" value="TRNA(ILE)-LYSIDINE SYNTHASE-RELATED"/>
    <property type="match status" value="1"/>
</dbReference>
<dbReference type="SUPFAM" id="SSF52402">
    <property type="entry name" value="Adenine nucleotide alpha hydrolases-like"/>
    <property type="match status" value="1"/>
</dbReference>
<dbReference type="GO" id="GO:0005524">
    <property type="term" value="F:ATP binding"/>
    <property type="evidence" value="ECO:0007669"/>
    <property type="project" value="UniProtKB-UniRule"/>
</dbReference>
<evidence type="ECO:0000313" key="8">
    <source>
        <dbReference type="EMBL" id="TKD50032.1"/>
    </source>
</evidence>
<evidence type="ECO:0000256" key="1">
    <source>
        <dbReference type="ARBA" id="ARBA00022598"/>
    </source>
</evidence>
<dbReference type="NCBIfam" id="TIGR02432">
    <property type="entry name" value="lysidine_TilS_N"/>
    <property type="match status" value="1"/>
</dbReference>
<dbReference type="InterPro" id="IPR012795">
    <property type="entry name" value="tRNA_Ile_lys_synt_N"/>
</dbReference>
<keyword evidence="3 6" id="KW-0547">Nucleotide-binding</keyword>
<keyword evidence="1 6" id="KW-0436">Ligase</keyword>
<comment type="similarity">
    <text evidence="6">Belongs to the tRNA(Ile)-lysidine synthase family.</text>
</comment>
<dbReference type="PANTHER" id="PTHR43033:SF1">
    <property type="entry name" value="TRNA(ILE)-LYSIDINE SYNTHASE-RELATED"/>
    <property type="match status" value="1"/>
</dbReference>
<dbReference type="InterPro" id="IPR011063">
    <property type="entry name" value="TilS/TtcA_N"/>
</dbReference>
<dbReference type="EMBL" id="SWKR01000002">
    <property type="protein sequence ID" value="TKD50032.1"/>
    <property type="molecule type" value="Genomic_DNA"/>
</dbReference>
<dbReference type="InterPro" id="IPR014729">
    <property type="entry name" value="Rossmann-like_a/b/a_fold"/>
</dbReference>